<dbReference type="AlphaFoldDB" id="A0A2C9LWW9"/>
<reference evidence="2" key="1">
    <citation type="submission" date="2020-05" db="UniProtKB">
        <authorList>
            <consortium name="EnsemblMetazoa"/>
        </authorList>
    </citation>
    <scope>IDENTIFICATION</scope>
    <source>
        <strain evidence="2">BB02</strain>
    </source>
</reference>
<accession>A0A2C9LWW9</accession>
<name>A0A2C9LWW9_BIOGL</name>
<gene>
    <name evidence="2" type="primary">106062674</name>
</gene>
<evidence type="ECO:0000313" key="3">
    <source>
        <dbReference type="Proteomes" id="UP000076420"/>
    </source>
</evidence>
<keyword evidence="1" id="KW-1133">Transmembrane helix</keyword>
<keyword evidence="1" id="KW-0812">Transmembrane</keyword>
<feature type="transmembrane region" description="Helical" evidence="1">
    <location>
        <begin position="265"/>
        <end position="283"/>
    </location>
</feature>
<dbReference type="VEuPathDB" id="VectorBase:BGLAX_027038"/>
<dbReference type="VEuPathDB" id="VectorBase:BGLB035938"/>
<evidence type="ECO:0000313" key="2">
    <source>
        <dbReference type="EnsemblMetazoa" id="BGLB035938-PA"/>
    </source>
</evidence>
<dbReference type="Proteomes" id="UP000076420">
    <property type="component" value="Unassembled WGS sequence"/>
</dbReference>
<dbReference type="KEGG" id="bgt:106062674"/>
<keyword evidence="1" id="KW-0472">Membrane</keyword>
<organism evidence="2 3">
    <name type="scientific">Biomphalaria glabrata</name>
    <name type="common">Bloodfluke planorb</name>
    <name type="synonym">Freshwater snail</name>
    <dbReference type="NCBI Taxonomy" id="6526"/>
    <lineage>
        <taxon>Eukaryota</taxon>
        <taxon>Metazoa</taxon>
        <taxon>Spiralia</taxon>
        <taxon>Lophotrochozoa</taxon>
        <taxon>Mollusca</taxon>
        <taxon>Gastropoda</taxon>
        <taxon>Heterobranchia</taxon>
        <taxon>Euthyneura</taxon>
        <taxon>Panpulmonata</taxon>
        <taxon>Hygrophila</taxon>
        <taxon>Lymnaeoidea</taxon>
        <taxon>Planorbidae</taxon>
        <taxon>Biomphalaria</taxon>
    </lineage>
</organism>
<dbReference type="EnsemblMetazoa" id="BGLB035938-RA">
    <property type="protein sequence ID" value="BGLB035938-PA"/>
    <property type="gene ID" value="BGLB035938"/>
</dbReference>
<evidence type="ECO:0000256" key="1">
    <source>
        <dbReference type="SAM" id="Phobius"/>
    </source>
</evidence>
<proteinExistence type="predicted"/>
<sequence length="361" mass="41178">MLSPPIDFAKFFRLCLMSHIMVTEATGRINLMEQENGEESYRCLDSHNDTIQYEHRGLFNISDIDQKTILTIGCEICYNNLTLSRIVDYVKSFEECFNDTNVFVYCKQTSDDNIIEVVINTSLKLADSSQYLRVVMFISDEGKEYSQNVTLPKIVNQDMDFQFTLKVNNVTVSMETLAIEVTKENISILYQPISTPSIASRLILLTGNGVLEIPENITQHLSFKSCEEDILWTFLYCNKTRRNGTISLQSQKDTCLQSSTTEIEMIKITVICIVVIVVVIISSTRFGKKLINKENILICLCSIQKQLLGNKENNNRVTRKEKDKNTIKDCENDYTAEEHDILLSCQPNLSSTMNASQNDEV</sequence>
<protein>
    <submittedName>
        <fullName evidence="2">Uncharacterized protein</fullName>
    </submittedName>
</protein>